<dbReference type="Pfam" id="PF07635">
    <property type="entry name" value="PSCyt1"/>
    <property type="match status" value="1"/>
</dbReference>
<accession>A0A5C6D9R6</accession>
<evidence type="ECO:0000256" key="1">
    <source>
        <dbReference type="SAM" id="Phobius"/>
    </source>
</evidence>
<dbReference type="PANTHER" id="PTHR35889">
    <property type="entry name" value="CYCLOINULO-OLIGOSACCHARIDE FRUCTANOTRANSFERASE-RELATED"/>
    <property type="match status" value="1"/>
</dbReference>
<dbReference type="Pfam" id="PF07583">
    <property type="entry name" value="PSCyt2"/>
    <property type="match status" value="1"/>
</dbReference>
<dbReference type="AlphaFoldDB" id="A0A5C6D9R6"/>
<dbReference type="SUPFAM" id="SSF46626">
    <property type="entry name" value="Cytochrome c"/>
    <property type="match status" value="1"/>
</dbReference>
<dbReference type="Proteomes" id="UP000315471">
    <property type="component" value="Unassembled WGS sequence"/>
</dbReference>
<keyword evidence="1" id="KW-1133">Transmembrane helix</keyword>
<dbReference type="EMBL" id="SJPY01000013">
    <property type="protein sequence ID" value="TWU33610.1"/>
    <property type="molecule type" value="Genomic_DNA"/>
</dbReference>
<comment type="caution">
    <text evidence="5">The sequence shown here is derived from an EMBL/GenBank/DDBJ whole genome shotgun (WGS) entry which is preliminary data.</text>
</comment>
<feature type="transmembrane region" description="Helical" evidence="1">
    <location>
        <begin position="36"/>
        <end position="53"/>
    </location>
</feature>
<feature type="domain" description="Cytochrome C Planctomycete-type" evidence="4">
    <location>
        <begin position="77"/>
        <end position="131"/>
    </location>
</feature>
<evidence type="ECO:0000259" key="4">
    <source>
        <dbReference type="Pfam" id="PF07635"/>
    </source>
</evidence>
<evidence type="ECO:0000259" key="3">
    <source>
        <dbReference type="Pfam" id="PF07587"/>
    </source>
</evidence>
<dbReference type="InterPro" id="IPR022655">
    <property type="entry name" value="DUF1553"/>
</dbReference>
<dbReference type="GO" id="GO:0009055">
    <property type="term" value="F:electron transfer activity"/>
    <property type="evidence" value="ECO:0007669"/>
    <property type="project" value="InterPro"/>
</dbReference>
<dbReference type="InterPro" id="IPR036909">
    <property type="entry name" value="Cyt_c-like_dom_sf"/>
</dbReference>
<evidence type="ECO:0000313" key="6">
    <source>
        <dbReference type="Proteomes" id="UP000315471"/>
    </source>
</evidence>
<evidence type="ECO:0000313" key="5">
    <source>
        <dbReference type="EMBL" id="TWU33610.1"/>
    </source>
</evidence>
<gene>
    <name evidence="5" type="ORF">Q31b_56670</name>
</gene>
<proteinExistence type="predicted"/>
<protein>
    <submittedName>
        <fullName evidence="5">Planctomycete cytochrome C</fullName>
    </submittedName>
</protein>
<evidence type="ECO:0000259" key="2">
    <source>
        <dbReference type="Pfam" id="PF07583"/>
    </source>
</evidence>
<keyword evidence="1" id="KW-0812">Transmembrane</keyword>
<feature type="domain" description="DUF1553" evidence="3">
    <location>
        <begin position="717"/>
        <end position="978"/>
    </location>
</feature>
<sequence length="1023" mass="114319">MVAIGDKHPILLRVSHQPPLMPFIDCRFRLTLARRFPAVSAVSALLLLVAWGLCAIPCAAETIDFAQEIRPLLSDRCFACHGPDEAARRADLRLDLAVGLDDVVSGENLDSSELVARITSDDPGFVMPPPDDGKRLSREEVAKIRQWLAEGAVYETHWSFIAPQKESFSNTPLADATAAIDFFVDREIERAGLTANGPADDRAILRRVCLDLTGLPPSRGQLENYLRDRSNRATADSAYERLVDSLLASHHFGEHVGRYWLDLVRFGDTHGLHLDNYREMWPYRDWVINAINDNMPLDQFITEQLAGDLLPDATVDQKIASGFNRLNVTTNEAGSIYDEIFARNVIDRTDAFGTVFLGMTVGCSSCHDHKFDPITIRDYYSMSAYFNSLDGRAMDDDMKNHAPSILIPTAEQAAAMEDAQQQLAALEDEMNGPIDTVDAAQLEWEQSVSNLPDTPIVTLGATHLIGPFPQPTTLLSYDQVFASQQSAFDPKQSFEFDGETFAWTERNDLRCLDVHSLGIVEDRPSVTVLHKRITAPSPEIATLLIGACGGYVVYLNGDQISKHEGPDGTQPLSDKIDLPLAKGNNDLYIKLVHHQGVNQFSYAFRSPSIEVPPQLIELLRIPKLDRSEQQSAAIQRYYRSVYCTHPDWTLLVNLKRGLQQAIRSIRESITTTLVWKELAEPKQAYVLDRGQYDSLGESVERRTPSFLPGMLKGWPNDRLGLAKWLVSETHPLTSRVAVNRYWQQIFGTGLVKTSEDFGSQGSLPSHPELLDWLSVDFRESGWNVKQLFKAIVMSNAYRRSAETDADQLRIDPNNRLLARGPRFRLDAEVLRDQALALSCLLVDQVGGPSVRPPQPAGLWKAVGYSSSNTAVFVADSGDNVYRRSVYMFWKRTSPPPQMTTFDAPSRESCTARRERTNTPLQALVLLNETQYMEAAKQFANRVFAVPGLSTTTKKIDWAFETITMRPPTMEERQEIESLIADLTVYYENHLELASQLSGDSSAELAAWIVAASTLLNLDEVLCK</sequence>
<dbReference type="GO" id="GO:0020037">
    <property type="term" value="F:heme binding"/>
    <property type="evidence" value="ECO:0007669"/>
    <property type="project" value="InterPro"/>
</dbReference>
<dbReference type="PANTHER" id="PTHR35889:SF3">
    <property type="entry name" value="F-BOX DOMAIN-CONTAINING PROTEIN"/>
    <property type="match status" value="1"/>
</dbReference>
<dbReference type="Pfam" id="PF07587">
    <property type="entry name" value="PSD1"/>
    <property type="match status" value="1"/>
</dbReference>
<organism evidence="5 6">
    <name type="scientific">Novipirellula aureliae</name>
    <dbReference type="NCBI Taxonomy" id="2527966"/>
    <lineage>
        <taxon>Bacteria</taxon>
        <taxon>Pseudomonadati</taxon>
        <taxon>Planctomycetota</taxon>
        <taxon>Planctomycetia</taxon>
        <taxon>Pirellulales</taxon>
        <taxon>Pirellulaceae</taxon>
        <taxon>Novipirellula</taxon>
    </lineage>
</organism>
<dbReference type="InterPro" id="IPR011429">
    <property type="entry name" value="Cyt_c_Planctomycete-type"/>
</dbReference>
<keyword evidence="6" id="KW-1185">Reference proteome</keyword>
<dbReference type="InterPro" id="IPR011444">
    <property type="entry name" value="DUF1549"/>
</dbReference>
<feature type="domain" description="DUF1549" evidence="2">
    <location>
        <begin position="180"/>
        <end position="389"/>
    </location>
</feature>
<reference evidence="5 6" key="1">
    <citation type="submission" date="2019-02" db="EMBL/GenBank/DDBJ databases">
        <title>Deep-cultivation of Planctomycetes and their phenomic and genomic characterization uncovers novel biology.</title>
        <authorList>
            <person name="Wiegand S."/>
            <person name="Jogler M."/>
            <person name="Boedeker C."/>
            <person name="Pinto D."/>
            <person name="Vollmers J."/>
            <person name="Rivas-Marin E."/>
            <person name="Kohn T."/>
            <person name="Peeters S.H."/>
            <person name="Heuer A."/>
            <person name="Rast P."/>
            <person name="Oberbeckmann S."/>
            <person name="Bunk B."/>
            <person name="Jeske O."/>
            <person name="Meyerdierks A."/>
            <person name="Storesund J.E."/>
            <person name="Kallscheuer N."/>
            <person name="Luecker S."/>
            <person name="Lage O.M."/>
            <person name="Pohl T."/>
            <person name="Merkel B.J."/>
            <person name="Hornburger P."/>
            <person name="Mueller R.-W."/>
            <person name="Bruemmer F."/>
            <person name="Labrenz M."/>
            <person name="Spormann A.M."/>
            <person name="Op Den Camp H."/>
            <person name="Overmann J."/>
            <person name="Amann R."/>
            <person name="Jetten M.S.M."/>
            <person name="Mascher T."/>
            <person name="Medema M.H."/>
            <person name="Devos D.P."/>
            <person name="Kaster A.-K."/>
            <person name="Ovreas L."/>
            <person name="Rohde M."/>
            <person name="Galperin M.Y."/>
            <person name="Jogler C."/>
        </authorList>
    </citation>
    <scope>NUCLEOTIDE SEQUENCE [LARGE SCALE GENOMIC DNA]</scope>
    <source>
        <strain evidence="5 6">Q31b</strain>
    </source>
</reference>
<name>A0A5C6D9R6_9BACT</name>
<keyword evidence="1" id="KW-0472">Membrane</keyword>